<dbReference type="SUPFAM" id="SSF56925">
    <property type="entry name" value="OMPA-like"/>
    <property type="match status" value="1"/>
</dbReference>
<dbReference type="AlphaFoldDB" id="A0A2S5TEQ0"/>
<dbReference type="Gene3D" id="2.40.160.20">
    <property type="match status" value="1"/>
</dbReference>
<feature type="region of interest" description="Disordered" evidence="1">
    <location>
        <begin position="214"/>
        <end position="248"/>
    </location>
</feature>
<dbReference type="RefSeq" id="WP_104230973.1">
    <property type="nucleotide sequence ID" value="NZ_PSNW01000007.1"/>
</dbReference>
<comment type="caution">
    <text evidence="3">The sequence shown here is derived from an EMBL/GenBank/DDBJ whole genome shotgun (WGS) entry which is preliminary data.</text>
</comment>
<accession>A0A2S5TEQ0</accession>
<keyword evidence="4" id="KW-1185">Reference proteome</keyword>
<dbReference type="Proteomes" id="UP000238220">
    <property type="component" value="Unassembled WGS sequence"/>
</dbReference>
<evidence type="ECO:0000313" key="4">
    <source>
        <dbReference type="Proteomes" id="UP000238220"/>
    </source>
</evidence>
<evidence type="ECO:0008006" key="5">
    <source>
        <dbReference type="Google" id="ProtNLM"/>
    </source>
</evidence>
<feature type="chain" id="PRO_5015695401" description="Outer membrane protein beta-barrel domain-containing protein" evidence="2">
    <location>
        <begin position="20"/>
        <end position="248"/>
    </location>
</feature>
<name>A0A2S5TEQ0_9GAMM</name>
<keyword evidence="2" id="KW-0732">Signal</keyword>
<protein>
    <recommendedName>
        <fullName evidence="5">Outer membrane protein beta-barrel domain-containing protein</fullName>
    </recommendedName>
</protein>
<dbReference type="EMBL" id="PSNW01000007">
    <property type="protein sequence ID" value="PPE73377.1"/>
    <property type="molecule type" value="Genomic_DNA"/>
</dbReference>
<evidence type="ECO:0000313" key="3">
    <source>
        <dbReference type="EMBL" id="PPE73377.1"/>
    </source>
</evidence>
<feature type="signal peptide" evidence="2">
    <location>
        <begin position="1"/>
        <end position="19"/>
    </location>
</feature>
<gene>
    <name evidence="3" type="ORF">C3942_14005</name>
</gene>
<dbReference type="GO" id="GO:0005509">
    <property type="term" value="F:calcium ion binding"/>
    <property type="evidence" value="ECO:0007669"/>
    <property type="project" value="InterPro"/>
</dbReference>
<dbReference type="InterPro" id="IPR028974">
    <property type="entry name" value="TSP_type-3_rpt"/>
</dbReference>
<evidence type="ECO:0000256" key="1">
    <source>
        <dbReference type="SAM" id="MobiDB-lite"/>
    </source>
</evidence>
<dbReference type="OrthoDB" id="9782229at2"/>
<feature type="compositionally biased region" description="Basic and acidic residues" evidence="1">
    <location>
        <begin position="214"/>
        <end position="230"/>
    </location>
</feature>
<dbReference type="SUPFAM" id="SSF103647">
    <property type="entry name" value="TSP type-3 repeat"/>
    <property type="match status" value="1"/>
</dbReference>
<sequence length="248" mass="26149">MKLKTMALLAGLCTAPAFAVTTAGYDIPYAGIYYGHEISDSARDSDDGRGLQVNVGLPLDYGRNNALEVSLFDVGRERDVDGRKDYQTALFVDWVHHYASTDAGIAALPAFTPLVLGGVGLINEDVDGDEDLHVGASAGAGLLFPLPWYGLALRTEARAQLQVNDKSVSGEDWLLDYRVNVGLQVPLYFLREGGFDTAPAAECPVAVVDPAGQRRDCGADSDSDGVKDGTDQCPATPAGVAVEGNGCP</sequence>
<dbReference type="InterPro" id="IPR011250">
    <property type="entry name" value="OMP/PagP_B-barrel"/>
</dbReference>
<organism evidence="3 4">
    <name type="scientific">Solimonas fluminis</name>
    <dbReference type="NCBI Taxonomy" id="2086571"/>
    <lineage>
        <taxon>Bacteria</taxon>
        <taxon>Pseudomonadati</taxon>
        <taxon>Pseudomonadota</taxon>
        <taxon>Gammaproteobacteria</taxon>
        <taxon>Nevskiales</taxon>
        <taxon>Nevskiaceae</taxon>
        <taxon>Solimonas</taxon>
    </lineage>
</organism>
<proteinExistence type="predicted"/>
<reference evidence="3 4" key="1">
    <citation type="submission" date="2018-02" db="EMBL/GenBank/DDBJ databases">
        <title>Genome sequencing of Solimonas sp. HR-BB.</title>
        <authorList>
            <person name="Lee Y."/>
            <person name="Jeon C.O."/>
        </authorList>
    </citation>
    <scope>NUCLEOTIDE SEQUENCE [LARGE SCALE GENOMIC DNA]</scope>
    <source>
        <strain evidence="3 4">HR-BB</strain>
    </source>
</reference>
<evidence type="ECO:0000256" key="2">
    <source>
        <dbReference type="SAM" id="SignalP"/>
    </source>
</evidence>